<dbReference type="EMBL" id="JAACXV010001279">
    <property type="protein sequence ID" value="KAF7277529.1"/>
    <property type="molecule type" value="Genomic_DNA"/>
</dbReference>
<feature type="region of interest" description="Disordered" evidence="1">
    <location>
        <begin position="1"/>
        <end position="24"/>
    </location>
</feature>
<protein>
    <submittedName>
        <fullName evidence="2">Uncharacterized protein</fullName>
    </submittedName>
</protein>
<comment type="caution">
    <text evidence="2">The sequence shown here is derived from an EMBL/GenBank/DDBJ whole genome shotgun (WGS) entry which is preliminary data.</text>
</comment>
<evidence type="ECO:0000313" key="2">
    <source>
        <dbReference type="EMBL" id="KAF7277529.1"/>
    </source>
</evidence>
<gene>
    <name evidence="2" type="ORF">GWI33_006942</name>
</gene>
<proteinExistence type="predicted"/>
<evidence type="ECO:0000313" key="3">
    <source>
        <dbReference type="Proteomes" id="UP000625711"/>
    </source>
</evidence>
<reference evidence="2" key="1">
    <citation type="submission" date="2020-08" db="EMBL/GenBank/DDBJ databases">
        <title>Genome sequencing and assembly of the red palm weevil Rhynchophorus ferrugineus.</title>
        <authorList>
            <person name="Dias G.B."/>
            <person name="Bergman C.M."/>
            <person name="Manee M."/>
        </authorList>
    </citation>
    <scope>NUCLEOTIDE SEQUENCE</scope>
    <source>
        <strain evidence="2">AA-2017</strain>
        <tissue evidence="2">Whole larva</tissue>
    </source>
</reference>
<name>A0A834MGH3_RHYFE</name>
<sequence>MLNLTFESFQPTSGGKQMTKLNTHRPPTSIFALDRDMMLGYVIGLVTATYRSNEMAHKFRMDAVHIQTSTANHTLHQTSPKVQT</sequence>
<feature type="compositionally biased region" description="Polar residues" evidence="1">
    <location>
        <begin position="1"/>
        <end position="21"/>
    </location>
</feature>
<dbReference type="Proteomes" id="UP000625711">
    <property type="component" value="Unassembled WGS sequence"/>
</dbReference>
<dbReference type="AlphaFoldDB" id="A0A834MGH3"/>
<organism evidence="2 3">
    <name type="scientific">Rhynchophorus ferrugineus</name>
    <name type="common">Red palm weevil</name>
    <name type="synonym">Curculio ferrugineus</name>
    <dbReference type="NCBI Taxonomy" id="354439"/>
    <lineage>
        <taxon>Eukaryota</taxon>
        <taxon>Metazoa</taxon>
        <taxon>Ecdysozoa</taxon>
        <taxon>Arthropoda</taxon>
        <taxon>Hexapoda</taxon>
        <taxon>Insecta</taxon>
        <taxon>Pterygota</taxon>
        <taxon>Neoptera</taxon>
        <taxon>Endopterygota</taxon>
        <taxon>Coleoptera</taxon>
        <taxon>Polyphaga</taxon>
        <taxon>Cucujiformia</taxon>
        <taxon>Curculionidae</taxon>
        <taxon>Dryophthorinae</taxon>
        <taxon>Rhynchophorus</taxon>
    </lineage>
</organism>
<accession>A0A834MGH3</accession>
<evidence type="ECO:0000256" key="1">
    <source>
        <dbReference type="SAM" id="MobiDB-lite"/>
    </source>
</evidence>
<keyword evidence="3" id="KW-1185">Reference proteome</keyword>
<dbReference type="OrthoDB" id="10450470at2759"/>